<comment type="caution">
    <text evidence="10">The sequence shown here is derived from an EMBL/GenBank/DDBJ whole genome shotgun (WGS) entry which is preliminary data.</text>
</comment>
<evidence type="ECO:0000256" key="3">
    <source>
        <dbReference type="ARBA" id="ARBA00022676"/>
    </source>
</evidence>
<evidence type="ECO:0000256" key="7">
    <source>
        <dbReference type="ARBA" id="ARBA00022989"/>
    </source>
</evidence>
<gene>
    <name evidence="10" type="ORF">Y88_0969</name>
</gene>
<feature type="transmembrane region" description="Helical" evidence="9">
    <location>
        <begin position="280"/>
        <end position="296"/>
    </location>
</feature>
<dbReference type="STRING" id="983920.Y88_0969"/>
<dbReference type="GO" id="GO:0000030">
    <property type="term" value="F:mannosyltransferase activity"/>
    <property type="evidence" value="ECO:0007669"/>
    <property type="project" value="TreeGrafter"/>
</dbReference>
<sequence length="508" mass="55241">MVVPSLTDRLRAWLGHGERAGRPGDATALMAIVGLALVARLVVGALPIVHHEDEVWQYLEPAYGELTGLWIRTWDIRAGIRSWLMPVLLMPPVALGRALAPGSGLHVLLAREMLALASLGVVWAFYRLGLRVGRGHGFVAAFVAATWVEIVYFAPRTSSDGLALTLLLPAFVLVSEPSDLRKRDVLAGFFCGVAVMLRLQLAPAVAFAVLGMVGWQPRRYPALVGGVLTGFALDAAANAVMGEPPFLWIWRNFAVNLVQGKSEMFGVAPPWWYFERLFEGWHVGAVLLVPAIVFGARRYPVLLGAALVEIATMALIPHKEFRFITLGLCLLILLAAIGSVDLLDLAVRRFGSPGRPVVALCTLWLALSVLVGTSPTFLEYWVLGATEAQALRQAGQVPAVCGIGIYRHPDVPLPAYTFIDRPVPVLMIDEWLAVRTDHPPMLKSAYNVAIAPGVVADDLRRGGYRELSCGGSLHPADPRHYCVYVRQGGCARAPAYFDYNAGLARIDR</sequence>
<feature type="transmembrane region" description="Helical" evidence="9">
    <location>
        <begin position="28"/>
        <end position="49"/>
    </location>
</feature>
<evidence type="ECO:0000256" key="5">
    <source>
        <dbReference type="ARBA" id="ARBA00022692"/>
    </source>
</evidence>
<protein>
    <submittedName>
        <fullName evidence="10">Alg9-like mannosyltransferase</fullName>
    </submittedName>
</protein>
<keyword evidence="4 10" id="KW-0808">Transferase</keyword>
<feature type="transmembrane region" description="Helical" evidence="9">
    <location>
        <begin position="301"/>
        <end position="317"/>
    </location>
</feature>
<evidence type="ECO:0000256" key="2">
    <source>
        <dbReference type="ARBA" id="ARBA00004586"/>
    </source>
</evidence>
<feature type="transmembrane region" description="Helical" evidence="9">
    <location>
        <begin position="222"/>
        <end position="241"/>
    </location>
</feature>
<proteinExistence type="predicted"/>
<keyword evidence="3 10" id="KW-0328">Glycosyltransferase</keyword>
<dbReference type="PANTHER" id="PTHR22760">
    <property type="entry name" value="GLYCOSYLTRANSFERASE"/>
    <property type="match status" value="1"/>
</dbReference>
<organism evidence="10 11">
    <name type="scientific">Novosphingobium nitrogenifigens DSM 19370</name>
    <dbReference type="NCBI Taxonomy" id="983920"/>
    <lineage>
        <taxon>Bacteria</taxon>
        <taxon>Pseudomonadati</taxon>
        <taxon>Pseudomonadota</taxon>
        <taxon>Alphaproteobacteria</taxon>
        <taxon>Sphingomonadales</taxon>
        <taxon>Sphingomonadaceae</taxon>
        <taxon>Novosphingobium</taxon>
    </lineage>
</organism>
<feature type="transmembrane region" description="Helical" evidence="9">
    <location>
        <begin position="138"/>
        <end position="155"/>
    </location>
</feature>
<dbReference type="eggNOG" id="COG1807">
    <property type="taxonomic scope" value="Bacteria"/>
</dbReference>
<dbReference type="InParanoid" id="F1Z973"/>
<evidence type="ECO:0000256" key="6">
    <source>
        <dbReference type="ARBA" id="ARBA00022824"/>
    </source>
</evidence>
<keyword evidence="11" id="KW-1185">Reference proteome</keyword>
<dbReference type="GO" id="GO:0012505">
    <property type="term" value="C:endomembrane system"/>
    <property type="evidence" value="ECO:0007669"/>
    <property type="project" value="UniProtKB-SubCell"/>
</dbReference>
<evidence type="ECO:0000256" key="8">
    <source>
        <dbReference type="ARBA" id="ARBA00023136"/>
    </source>
</evidence>
<feature type="transmembrane region" description="Helical" evidence="9">
    <location>
        <begin position="323"/>
        <end position="345"/>
    </location>
</feature>
<reference evidence="10 11" key="1">
    <citation type="journal article" date="2012" name="J. Bacteriol.">
        <title>Draft Genome Sequence of Novosphingobium nitrogenifigens Y88T.</title>
        <authorList>
            <person name="Strabala T.J."/>
            <person name="Macdonald L."/>
            <person name="Liu V."/>
            <person name="Smit A.M."/>
        </authorList>
    </citation>
    <scope>NUCLEOTIDE SEQUENCE [LARGE SCALE GENOMIC DNA]</scope>
    <source>
        <strain evidence="10 11">DSM 19370</strain>
    </source>
</reference>
<evidence type="ECO:0000313" key="11">
    <source>
        <dbReference type="Proteomes" id="UP000004728"/>
    </source>
</evidence>
<keyword evidence="6" id="KW-0256">Endoplasmic reticulum</keyword>
<dbReference type="EMBL" id="AEWJ01000038">
    <property type="protein sequence ID" value="EGD58907.1"/>
    <property type="molecule type" value="Genomic_DNA"/>
</dbReference>
<evidence type="ECO:0000313" key="10">
    <source>
        <dbReference type="EMBL" id="EGD58907.1"/>
    </source>
</evidence>
<keyword evidence="8 9" id="KW-0472">Membrane</keyword>
<dbReference type="HOGENOM" id="CLU_040160_0_0_5"/>
<accession>F1Z973</accession>
<keyword evidence="7 9" id="KW-1133">Transmembrane helix</keyword>
<keyword evidence="5 9" id="KW-0812">Transmembrane</keyword>
<dbReference type="InterPro" id="IPR005599">
    <property type="entry name" value="GPI_mannosylTrfase"/>
</dbReference>
<name>F1Z973_9SPHN</name>
<evidence type="ECO:0000256" key="4">
    <source>
        <dbReference type="ARBA" id="ARBA00022679"/>
    </source>
</evidence>
<dbReference type="Proteomes" id="UP000004728">
    <property type="component" value="Unassembled WGS sequence"/>
</dbReference>
<dbReference type="Pfam" id="PF03901">
    <property type="entry name" value="Glyco_transf_22"/>
    <property type="match status" value="1"/>
</dbReference>
<feature type="transmembrane region" description="Helical" evidence="9">
    <location>
        <begin position="106"/>
        <end position="126"/>
    </location>
</feature>
<feature type="transmembrane region" description="Helical" evidence="9">
    <location>
        <begin position="185"/>
        <end position="210"/>
    </location>
</feature>
<evidence type="ECO:0000256" key="9">
    <source>
        <dbReference type="SAM" id="Phobius"/>
    </source>
</evidence>
<feature type="transmembrane region" description="Helical" evidence="9">
    <location>
        <begin position="357"/>
        <end position="383"/>
    </location>
</feature>
<evidence type="ECO:0000256" key="1">
    <source>
        <dbReference type="ARBA" id="ARBA00004127"/>
    </source>
</evidence>
<dbReference type="AlphaFoldDB" id="F1Z973"/>
<comment type="subcellular location">
    <subcellularLocation>
        <location evidence="1">Endomembrane system</location>
        <topology evidence="1">Multi-pass membrane protein</topology>
    </subcellularLocation>
    <subcellularLocation>
        <location evidence="2">Endoplasmic reticulum membrane</location>
    </subcellularLocation>
</comment>